<accession>A0A1Y1INN2</accession>
<dbReference type="PANTHER" id="PTHR31656">
    <property type="entry name" value="ROOT CAP DOMAIN-CONTAINING PROTEIN"/>
    <property type="match status" value="1"/>
</dbReference>
<dbReference type="EMBL" id="DF237939">
    <property type="protein sequence ID" value="GAQ92354.1"/>
    <property type="molecule type" value="Genomic_DNA"/>
</dbReference>
<feature type="signal peptide" evidence="1">
    <location>
        <begin position="1"/>
        <end position="47"/>
    </location>
</feature>
<name>A0A1Y1INN2_KLENI</name>
<reference evidence="2 3" key="1">
    <citation type="journal article" date="2014" name="Nat. Commun.">
        <title>Klebsormidium flaccidum genome reveals primary factors for plant terrestrial adaptation.</title>
        <authorList>
            <person name="Hori K."/>
            <person name="Maruyama F."/>
            <person name="Fujisawa T."/>
            <person name="Togashi T."/>
            <person name="Yamamoto N."/>
            <person name="Seo M."/>
            <person name="Sato S."/>
            <person name="Yamada T."/>
            <person name="Mori H."/>
            <person name="Tajima N."/>
            <person name="Moriyama T."/>
            <person name="Ikeuchi M."/>
            <person name="Watanabe M."/>
            <person name="Wada H."/>
            <person name="Kobayashi K."/>
            <person name="Saito M."/>
            <person name="Masuda T."/>
            <person name="Sasaki-Sekimoto Y."/>
            <person name="Mashiguchi K."/>
            <person name="Awai K."/>
            <person name="Shimojima M."/>
            <person name="Masuda S."/>
            <person name="Iwai M."/>
            <person name="Nobusawa T."/>
            <person name="Narise T."/>
            <person name="Kondo S."/>
            <person name="Saito H."/>
            <person name="Sato R."/>
            <person name="Murakawa M."/>
            <person name="Ihara Y."/>
            <person name="Oshima-Yamada Y."/>
            <person name="Ohtaka K."/>
            <person name="Satoh M."/>
            <person name="Sonobe K."/>
            <person name="Ishii M."/>
            <person name="Ohtani R."/>
            <person name="Kanamori-Sato M."/>
            <person name="Honoki R."/>
            <person name="Miyazaki D."/>
            <person name="Mochizuki H."/>
            <person name="Umetsu J."/>
            <person name="Higashi K."/>
            <person name="Shibata D."/>
            <person name="Kamiya Y."/>
            <person name="Sato N."/>
            <person name="Nakamura Y."/>
            <person name="Tabata S."/>
            <person name="Ida S."/>
            <person name="Kurokawa K."/>
            <person name="Ohta H."/>
        </authorList>
    </citation>
    <scope>NUCLEOTIDE SEQUENCE [LARGE SCALE GENOMIC DNA]</scope>
    <source>
        <strain evidence="2 3">NIES-2285</strain>
    </source>
</reference>
<evidence type="ECO:0008006" key="4">
    <source>
        <dbReference type="Google" id="ProtNLM"/>
    </source>
</evidence>
<organism evidence="2 3">
    <name type="scientific">Klebsormidium nitens</name>
    <name type="common">Green alga</name>
    <name type="synonym">Ulothrix nitens</name>
    <dbReference type="NCBI Taxonomy" id="105231"/>
    <lineage>
        <taxon>Eukaryota</taxon>
        <taxon>Viridiplantae</taxon>
        <taxon>Streptophyta</taxon>
        <taxon>Klebsormidiophyceae</taxon>
        <taxon>Klebsormidiales</taxon>
        <taxon>Klebsormidiaceae</taxon>
        <taxon>Klebsormidium</taxon>
    </lineage>
</organism>
<proteinExistence type="predicted"/>
<dbReference type="Proteomes" id="UP000054558">
    <property type="component" value="Unassembled WGS sequence"/>
</dbReference>
<dbReference type="AlphaFoldDB" id="A0A1Y1INN2"/>
<keyword evidence="1" id="KW-0732">Signal</keyword>
<keyword evidence="3" id="KW-1185">Reference proteome</keyword>
<sequence>MAAIARFKAAQRSYRLQERLRNVKDMRVRALSLIFLLAASVFQGASAQPIGCVVDGECLAGSCCTAASTRDPGYCGTTCGTQCCAAELNMACSGDAATCGAGSIGGEDPHFELTGLPNGTEFTWDFHGIGNQTYCMVADSFLGMNVHMFSKPADVTILEQRAEVDNDFFEGTWMDEMGIMYFNEHSEKQSLEIVMNHSIARTSGDPLIIRYLGKDIATHLFKEDEVSWTSPDKSIMATRSSNFSVSISIPSLLTMEVEVEKETELITEPPIYYLNFKIKMIATTPKVHGFLGQMYAPGAVEKRLKMGTLDGFHHREYVEGPDEDYLTSNLTETDCSFNRFGTNLSDGETESEVVFGAFSSTSERSGIPGRRLLKATTARESRRLLEAMTRGSQCECVPLCNGSPCTDSCCNGVCTKTDGDDANNCGGCGVSCNANNALGTCVAGVCQFFGCQTTYADCNSNLQSDGCEVNLFTGEPIPGSDDIQGCGSCGRSCLQSEMNALPRCSGFQCDYVFCTIGYGDCDGFRANGCERRLDDVQNCGACNNRCSSQGGIPFCPGGGICAIQCNFGRGDCDRDDVNSQNGCETDLTTIQNCGGCGIQCLQRSFAPPPQCVNRNGNLVCL</sequence>
<protein>
    <recommendedName>
        <fullName evidence="4">Root cap family protein</fullName>
    </recommendedName>
</protein>
<evidence type="ECO:0000313" key="3">
    <source>
        <dbReference type="Proteomes" id="UP000054558"/>
    </source>
</evidence>
<feature type="chain" id="PRO_5013254164" description="Root cap family protein" evidence="1">
    <location>
        <begin position="48"/>
        <end position="621"/>
    </location>
</feature>
<dbReference type="OrthoDB" id="2012132at2759"/>
<gene>
    <name evidence="2" type="ORF">KFL_009900010</name>
</gene>
<evidence type="ECO:0000256" key="1">
    <source>
        <dbReference type="SAM" id="SignalP"/>
    </source>
</evidence>
<evidence type="ECO:0000313" key="2">
    <source>
        <dbReference type="EMBL" id="GAQ92354.1"/>
    </source>
</evidence>